<accession>A0A8S1APX0</accession>
<organism evidence="1 2">
    <name type="scientific">Arctia plantaginis</name>
    <name type="common">Wood tiger moth</name>
    <name type="synonym">Phalaena plantaginis</name>
    <dbReference type="NCBI Taxonomy" id="874455"/>
    <lineage>
        <taxon>Eukaryota</taxon>
        <taxon>Metazoa</taxon>
        <taxon>Ecdysozoa</taxon>
        <taxon>Arthropoda</taxon>
        <taxon>Hexapoda</taxon>
        <taxon>Insecta</taxon>
        <taxon>Pterygota</taxon>
        <taxon>Neoptera</taxon>
        <taxon>Endopterygota</taxon>
        <taxon>Lepidoptera</taxon>
        <taxon>Glossata</taxon>
        <taxon>Ditrysia</taxon>
        <taxon>Noctuoidea</taxon>
        <taxon>Erebidae</taxon>
        <taxon>Arctiinae</taxon>
        <taxon>Arctia</taxon>
    </lineage>
</organism>
<dbReference type="Proteomes" id="UP000494256">
    <property type="component" value="Unassembled WGS sequence"/>
</dbReference>
<proteinExistence type="predicted"/>
<reference evidence="1 2" key="1">
    <citation type="submission" date="2020-04" db="EMBL/GenBank/DDBJ databases">
        <authorList>
            <person name="Wallbank WR R."/>
            <person name="Pardo Diaz C."/>
            <person name="Kozak K."/>
            <person name="Martin S."/>
            <person name="Jiggins C."/>
            <person name="Moest M."/>
            <person name="Warren A I."/>
            <person name="Byers J.R.P. K."/>
            <person name="Montejo-Kovacevich G."/>
            <person name="Yen C E."/>
        </authorList>
    </citation>
    <scope>NUCLEOTIDE SEQUENCE [LARGE SCALE GENOMIC DNA]</scope>
</reference>
<comment type="caution">
    <text evidence="1">The sequence shown here is derived from an EMBL/GenBank/DDBJ whole genome shotgun (WGS) entry which is preliminary data.</text>
</comment>
<protein>
    <submittedName>
        <fullName evidence="1">Uncharacterized protein</fullName>
    </submittedName>
</protein>
<name>A0A8S1APX0_ARCPL</name>
<sequence length="143" mass="16196">MALYGAPVWVAALTAPNRARLWRPQRVLAVRAIRGYRTVFTEAACALTGTPPWDLEAEVLAEVYRRVADFRAESGFRPPPENVCEWREAARRATMVRWSFRLETPRAADHRRVGRAAARDPYLPADAGAFRARLLRKVPVLGR</sequence>
<evidence type="ECO:0000313" key="1">
    <source>
        <dbReference type="EMBL" id="CAB3247850.1"/>
    </source>
</evidence>
<gene>
    <name evidence="1" type="ORF">APLA_LOCUS12149</name>
</gene>
<dbReference type="EMBL" id="CADEBD010000337">
    <property type="protein sequence ID" value="CAB3247850.1"/>
    <property type="molecule type" value="Genomic_DNA"/>
</dbReference>
<dbReference type="OrthoDB" id="5915976at2759"/>
<dbReference type="AlphaFoldDB" id="A0A8S1APX0"/>
<evidence type="ECO:0000313" key="2">
    <source>
        <dbReference type="Proteomes" id="UP000494256"/>
    </source>
</evidence>